<dbReference type="PROSITE" id="PS00383">
    <property type="entry name" value="TYR_PHOSPHATASE_1"/>
    <property type="match status" value="1"/>
</dbReference>
<dbReference type="InterPro" id="IPR016130">
    <property type="entry name" value="Tyr_Pase_AS"/>
</dbReference>
<dbReference type="InterPro" id="IPR029021">
    <property type="entry name" value="Prot-tyrosine_phosphatase-like"/>
</dbReference>
<name>A0A850U725_GRUAM</name>
<proteinExistence type="predicted"/>
<comment type="caution">
    <text evidence="3">The sequence shown here is derived from an EMBL/GenBank/DDBJ whole genome shotgun (WGS) entry which is preliminary data.</text>
</comment>
<dbReference type="SMART" id="SM00194">
    <property type="entry name" value="PTPc"/>
    <property type="match status" value="1"/>
</dbReference>
<dbReference type="PRINTS" id="PR00700">
    <property type="entry name" value="PRTYPHPHTASE"/>
</dbReference>
<dbReference type="PANTHER" id="PTHR45706">
    <property type="entry name" value="TYROSINE-PROTEIN PHOSPHATASE"/>
    <property type="match status" value="1"/>
</dbReference>
<dbReference type="SMART" id="SM00404">
    <property type="entry name" value="PTPc_motif"/>
    <property type="match status" value="1"/>
</dbReference>
<evidence type="ECO:0000259" key="2">
    <source>
        <dbReference type="PROSITE" id="PS50056"/>
    </source>
</evidence>
<protein>
    <submittedName>
        <fullName evidence="3">PTN3 phosphatase</fullName>
    </submittedName>
</protein>
<feature type="domain" description="Tyrosine-protein phosphatase" evidence="1">
    <location>
        <begin position="1"/>
        <end position="187"/>
    </location>
</feature>
<dbReference type="GO" id="GO:0004725">
    <property type="term" value="F:protein tyrosine phosphatase activity"/>
    <property type="evidence" value="ECO:0007669"/>
    <property type="project" value="InterPro"/>
</dbReference>
<gene>
    <name evidence="3" type="primary">Ptpn3_1</name>
    <name evidence="3" type="ORF">GRUAME_R11166</name>
</gene>
<dbReference type="GO" id="GO:0009898">
    <property type="term" value="C:cytoplasmic side of plasma membrane"/>
    <property type="evidence" value="ECO:0007669"/>
    <property type="project" value="TreeGrafter"/>
</dbReference>
<dbReference type="PROSITE" id="PS50055">
    <property type="entry name" value="TYR_PHOSPHATASE_PTP"/>
    <property type="match status" value="1"/>
</dbReference>
<dbReference type="Proteomes" id="UP000640762">
    <property type="component" value="Unassembled WGS sequence"/>
</dbReference>
<dbReference type="InterPro" id="IPR003595">
    <property type="entry name" value="Tyr_Pase_cat"/>
</dbReference>
<evidence type="ECO:0000313" key="4">
    <source>
        <dbReference type="Proteomes" id="UP000640762"/>
    </source>
</evidence>
<dbReference type="Gene3D" id="3.90.190.10">
    <property type="entry name" value="Protein tyrosine phosphatase superfamily"/>
    <property type="match status" value="1"/>
</dbReference>
<keyword evidence="4" id="KW-1185">Reference proteome</keyword>
<dbReference type="InterPro" id="IPR000242">
    <property type="entry name" value="PTP_cat"/>
</dbReference>
<evidence type="ECO:0000259" key="1">
    <source>
        <dbReference type="PROSITE" id="PS50055"/>
    </source>
</evidence>
<dbReference type="GO" id="GO:0005737">
    <property type="term" value="C:cytoplasm"/>
    <property type="evidence" value="ECO:0007669"/>
    <property type="project" value="TreeGrafter"/>
</dbReference>
<evidence type="ECO:0000313" key="3">
    <source>
        <dbReference type="EMBL" id="NWH26038.1"/>
    </source>
</evidence>
<dbReference type="PROSITE" id="PS50056">
    <property type="entry name" value="TYR_PHOSPHATASE_2"/>
    <property type="match status" value="1"/>
</dbReference>
<dbReference type="AlphaFoldDB" id="A0A850U725"/>
<feature type="non-terminal residue" evidence="3">
    <location>
        <position position="1"/>
    </location>
</feature>
<feature type="domain" description="Tyrosine specific protein phosphatases" evidence="2">
    <location>
        <begin position="118"/>
        <end position="187"/>
    </location>
</feature>
<feature type="non-terminal residue" evidence="3">
    <location>
        <position position="187"/>
    </location>
</feature>
<dbReference type="SUPFAM" id="SSF52799">
    <property type="entry name" value="(Phosphotyrosine protein) phosphatases II"/>
    <property type="match status" value="1"/>
</dbReference>
<sequence>MEIPSAGIVNRYIATQGPLPHTCAHFWQVVWDHKLSLIIMLTTLTERGRVSVQVLCMLKKCTMPLNFISIVMINSKIGHYVLSFFPPLRTRLHTEQQHTITHLQYVAWPDHGVPDDSMDFLEFVTCMRPKRVENEPVLVHCSAGIGRTGVLVTMETAMCLIERNQPVYPLDIVRKMRDQRAMMVQTS</sequence>
<accession>A0A850U725</accession>
<reference evidence="3" key="1">
    <citation type="submission" date="2019-10" db="EMBL/GenBank/DDBJ databases">
        <title>Bird 10,000 Genomes (B10K) Project - Family phase.</title>
        <authorList>
            <person name="Zhang G."/>
        </authorList>
    </citation>
    <scope>NUCLEOTIDE SEQUENCE</scope>
    <source>
        <strain evidence="3">B10K-DU-012-65</strain>
        <tissue evidence="3">Muscle</tissue>
    </source>
</reference>
<dbReference type="EMBL" id="WEIX01013192">
    <property type="protein sequence ID" value="NWH26038.1"/>
    <property type="molecule type" value="Genomic_DNA"/>
</dbReference>
<dbReference type="PANTHER" id="PTHR45706:SF5">
    <property type="entry name" value="TYROSINE-PROTEIN PHOSPHATASE NON-RECEPTOR TYPE 3"/>
    <property type="match status" value="1"/>
</dbReference>
<organism evidence="3 4">
    <name type="scientific">Grus americana</name>
    <name type="common">Whooping crane</name>
    <dbReference type="NCBI Taxonomy" id="9117"/>
    <lineage>
        <taxon>Eukaryota</taxon>
        <taxon>Metazoa</taxon>
        <taxon>Chordata</taxon>
        <taxon>Craniata</taxon>
        <taxon>Vertebrata</taxon>
        <taxon>Euteleostomi</taxon>
        <taxon>Archelosauria</taxon>
        <taxon>Archosauria</taxon>
        <taxon>Dinosauria</taxon>
        <taxon>Saurischia</taxon>
        <taxon>Theropoda</taxon>
        <taxon>Coelurosauria</taxon>
        <taxon>Aves</taxon>
        <taxon>Neognathae</taxon>
        <taxon>Neoaves</taxon>
        <taxon>Gruiformes</taxon>
        <taxon>Gruidae</taxon>
        <taxon>Grus</taxon>
    </lineage>
</organism>
<dbReference type="InterPro" id="IPR000387">
    <property type="entry name" value="Tyr_Pase_dom"/>
</dbReference>
<dbReference type="Pfam" id="PF00102">
    <property type="entry name" value="Y_phosphatase"/>
    <property type="match status" value="1"/>
</dbReference>